<dbReference type="PROSITE" id="PS51155">
    <property type="entry name" value="CHIT_BIND_RR_2"/>
    <property type="match status" value="1"/>
</dbReference>
<dbReference type="InterPro" id="IPR050468">
    <property type="entry name" value="Cuticle_Struct_Prot"/>
</dbReference>
<dbReference type="PROSITE" id="PS00233">
    <property type="entry name" value="CHIT_BIND_RR_1"/>
    <property type="match status" value="1"/>
</dbReference>
<organism evidence="3 4">
    <name type="scientific">Drosophila gunungcola</name>
    <name type="common">fruit fly</name>
    <dbReference type="NCBI Taxonomy" id="103775"/>
    <lineage>
        <taxon>Eukaryota</taxon>
        <taxon>Metazoa</taxon>
        <taxon>Ecdysozoa</taxon>
        <taxon>Arthropoda</taxon>
        <taxon>Hexapoda</taxon>
        <taxon>Insecta</taxon>
        <taxon>Pterygota</taxon>
        <taxon>Neoptera</taxon>
        <taxon>Endopterygota</taxon>
        <taxon>Diptera</taxon>
        <taxon>Brachycera</taxon>
        <taxon>Muscomorpha</taxon>
        <taxon>Ephydroidea</taxon>
        <taxon>Drosophilidae</taxon>
        <taxon>Drosophila</taxon>
        <taxon>Sophophora</taxon>
    </lineage>
</organism>
<dbReference type="PANTHER" id="PTHR10380:SF237">
    <property type="entry name" value="CUTICULAR PROTEIN 65AU, ISOFORM A-RELATED"/>
    <property type="match status" value="1"/>
</dbReference>
<evidence type="ECO:0000256" key="2">
    <source>
        <dbReference type="PROSITE-ProRule" id="PRU00497"/>
    </source>
</evidence>
<keyword evidence="1 2" id="KW-0193">Cuticle</keyword>
<proteinExistence type="predicted"/>
<protein>
    <recommendedName>
        <fullName evidence="5">Larval cuticle protein 2</fullName>
    </recommendedName>
</protein>
<reference evidence="3" key="1">
    <citation type="journal article" date="2023" name="Genome Biol. Evol.">
        <title>Long-read-based Genome Assembly of Drosophila gunungcola Reveals Fewer Chemosensory Genes in Flower-breeding Species.</title>
        <authorList>
            <person name="Negi A."/>
            <person name="Liao B.Y."/>
            <person name="Yeh S.D."/>
        </authorList>
    </citation>
    <scope>NUCLEOTIDE SEQUENCE</scope>
    <source>
        <strain evidence="3">Sukarami</strain>
    </source>
</reference>
<name>A0A9Q0BLE6_9MUSC</name>
<sequence>MLVCALVALVAANSNVEVKELVNDVLPDGFVSKLVLDDGSASSATGDVHGNIDGVFEWISPEGVHLLVCALAALVAANENAEVKELVNDVSHDGFVSKLVLDNGSASSATGDVHGNIDGVFEWISPEGEHVRVSYKADENGYQPQSDLLPTPPPVPEAILKAIAYIQAHPSKE</sequence>
<dbReference type="GO" id="GO:0008010">
    <property type="term" value="F:structural constituent of chitin-based larval cuticle"/>
    <property type="evidence" value="ECO:0007669"/>
    <property type="project" value="TreeGrafter"/>
</dbReference>
<dbReference type="InterPro" id="IPR031311">
    <property type="entry name" value="CHIT_BIND_RR_consensus"/>
</dbReference>
<evidence type="ECO:0008006" key="5">
    <source>
        <dbReference type="Google" id="ProtNLM"/>
    </source>
</evidence>
<evidence type="ECO:0000313" key="3">
    <source>
        <dbReference type="EMBL" id="KAI8035719.1"/>
    </source>
</evidence>
<dbReference type="AlphaFoldDB" id="A0A9Q0BLE6"/>
<dbReference type="Proteomes" id="UP001059596">
    <property type="component" value="Unassembled WGS sequence"/>
</dbReference>
<evidence type="ECO:0000256" key="1">
    <source>
        <dbReference type="ARBA" id="ARBA00022460"/>
    </source>
</evidence>
<dbReference type="GO" id="GO:0062129">
    <property type="term" value="C:chitin-based extracellular matrix"/>
    <property type="evidence" value="ECO:0007669"/>
    <property type="project" value="TreeGrafter"/>
</dbReference>
<comment type="caution">
    <text evidence="3">The sequence shown here is derived from an EMBL/GenBank/DDBJ whole genome shotgun (WGS) entry which is preliminary data.</text>
</comment>
<dbReference type="InterPro" id="IPR000618">
    <property type="entry name" value="Insect_cuticle"/>
</dbReference>
<gene>
    <name evidence="3" type="ORF">M5D96_011469</name>
</gene>
<evidence type="ECO:0000313" key="4">
    <source>
        <dbReference type="Proteomes" id="UP001059596"/>
    </source>
</evidence>
<dbReference type="Pfam" id="PF00379">
    <property type="entry name" value="Chitin_bind_4"/>
    <property type="match status" value="1"/>
</dbReference>
<accession>A0A9Q0BLE6</accession>
<dbReference type="PANTHER" id="PTHR10380">
    <property type="entry name" value="CUTICLE PROTEIN"/>
    <property type="match status" value="1"/>
</dbReference>
<keyword evidence="4" id="KW-1185">Reference proteome</keyword>
<dbReference type="EMBL" id="JAMKOV010000031">
    <property type="protein sequence ID" value="KAI8035719.1"/>
    <property type="molecule type" value="Genomic_DNA"/>
</dbReference>